<sequence length="397" mass="40727">MSLPLLTLFLAAFALGTAEFVIAGVLPEVALGLDVSIPVAGMLVTGYAVGIAAGGPLLALATNGMSRRTLIVWLCGVFAAGQVLCATAPSFELLLAARVLVAVVHGTYFGIAAIVAVNLVPPERRGFAVALLLAGLTVSNILGVPAGTAIGNAFGWRATFWAIAGLGLVATLATAFVLPDTGQKGGSAGKLLTEFKALGRQQVLLSLLIAFLVMIGQYSLFTYIAPLLREVTGLSQDMVPWVLLLFGLGATVGVMAGGRLADWKLLPSLIIILATQAVMYLLVYLVSPYPIAFAVVAFAWGGANFAFGSPLQTRILQWAADAPNLASTLIPSAFNVGIAVGAALGAGLIDAGIGYRNLPWIGVACQVLAVGVAIGSAVWEKRARQVPPLGAEPAAAE</sequence>
<feature type="transmembrane region" description="Helical" evidence="6">
    <location>
        <begin position="203"/>
        <end position="226"/>
    </location>
</feature>
<dbReference type="SUPFAM" id="SSF103473">
    <property type="entry name" value="MFS general substrate transporter"/>
    <property type="match status" value="1"/>
</dbReference>
<gene>
    <name evidence="8" type="ORF">VE25_04380</name>
</gene>
<feature type="transmembrane region" description="Helical" evidence="6">
    <location>
        <begin position="70"/>
        <end position="89"/>
    </location>
</feature>
<dbReference type="CDD" id="cd17324">
    <property type="entry name" value="MFS_NepI_like"/>
    <property type="match status" value="1"/>
</dbReference>
<proteinExistence type="predicted"/>
<evidence type="ECO:0000256" key="4">
    <source>
        <dbReference type="ARBA" id="ARBA00022989"/>
    </source>
</evidence>
<dbReference type="GO" id="GO:0022857">
    <property type="term" value="F:transmembrane transporter activity"/>
    <property type="evidence" value="ECO:0007669"/>
    <property type="project" value="InterPro"/>
</dbReference>
<feature type="transmembrane region" description="Helical" evidence="6">
    <location>
        <begin position="328"/>
        <end position="348"/>
    </location>
</feature>
<dbReference type="Gene3D" id="1.20.1250.20">
    <property type="entry name" value="MFS general substrate transporter like domains"/>
    <property type="match status" value="2"/>
</dbReference>
<reference evidence="8 9" key="1">
    <citation type="submission" date="2015-03" db="EMBL/GenBank/DDBJ databases">
        <authorList>
            <person name="Hassan Y.I."/>
            <person name="Lepp D."/>
            <person name="Li X.-Z."/>
            <person name="Zhou T."/>
        </authorList>
    </citation>
    <scope>NUCLEOTIDE SEQUENCE [LARGE SCALE GENOMIC DNA]</scope>
    <source>
        <strain evidence="8 9">BD-c194</strain>
    </source>
</reference>
<evidence type="ECO:0000256" key="2">
    <source>
        <dbReference type="ARBA" id="ARBA00022475"/>
    </source>
</evidence>
<protein>
    <submittedName>
        <fullName evidence="8">MFS transporter</fullName>
    </submittedName>
</protein>
<dbReference type="Proteomes" id="UP000033632">
    <property type="component" value="Unassembled WGS sequence"/>
</dbReference>
<feature type="transmembrane region" description="Helical" evidence="6">
    <location>
        <begin position="158"/>
        <end position="182"/>
    </location>
</feature>
<dbReference type="InterPro" id="IPR036259">
    <property type="entry name" value="MFS_trans_sf"/>
</dbReference>
<keyword evidence="5 6" id="KW-0472">Membrane</keyword>
<evidence type="ECO:0000259" key="7">
    <source>
        <dbReference type="PROSITE" id="PS50850"/>
    </source>
</evidence>
<feature type="transmembrane region" description="Helical" evidence="6">
    <location>
        <begin position="39"/>
        <end position="58"/>
    </location>
</feature>
<keyword evidence="9" id="KW-1185">Reference proteome</keyword>
<feature type="transmembrane region" description="Helical" evidence="6">
    <location>
        <begin position="360"/>
        <end position="379"/>
    </location>
</feature>
<evidence type="ECO:0000256" key="6">
    <source>
        <dbReference type="SAM" id="Phobius"/>
    </source>
</evidence>
<dbReference type="InterPro" id="IPR050189">
    <property type="entry name" value="MFS_Efflux_Transporters"/>
</dbReference>
<dbReference type="OrthoDB" id="9788453at2"/>
<evidence type="ECO:0000313" key="8">
    <source>
        <dbReference type="EMBL" id="KKB13005.1"/>
    </source>
</evidence>
<dbReference type="PROSITE" id="PS50850">
    <property type="entry name" value="MFS"/>
    <property type="match status" value="1"/>
</dbReference>
<keyword evidence="3 6" id="KW-0812">Transmembrane</keyword>
<keyword evidence="2" id="KW-1003">Cell membrane</keyword>
<evidence type="ECO:0000256" key="3">
    <source>
        <dbReference type="ARBA" id="ARBA00022692"/>
    </source>
</evidence>
<feature type="transmembrane region" description="Helical" evidence="6">
    <location>
        <begin position="238"/>
        <end position="258"/>
    </location>
</feature>
<dbReference type="PANTHER" id="PTHR43124">
    <property type="entry name" value="PURINE EFFLUX PUMP PBUE"/>
    <property type="match status" value="1"/>
</dbReference>
<dbReference type="GO" id="GO:0005886">
    <property type="term" value="C:plasma membrane"/>
    <property type="evidence" value="ECO:0007669"/>
    <property type="project" value="UniProtKB-SubCell"/>
</dbReference>
<evidence type="ECO:0000256" key="5">
    <source>
        <dbReference type="ARBA" id="ARBA00023136"/>
    </source>
</evidence>
<dbReference type="RefSeq" id="WP_046107380.1">
    <property type="nucleotide sequence ID" value="NZ_JZEX01000053.1"/>
</dbReference>
<dbReference type="InterPro" id="IPR011701">
    <property type="entry name" value="MFS"/>
</dbReference>
<feature type="transmembrane region" description="Helical" evidence="6">
    <location>
        <begin position="289"/>
        <end position="307"/>
    </location>
</feature>
<dbReference type="Pfam" id="PF07690">
    <property type="entry name" value="MFS_1"/>
    <property type="match status" value="1"/>
</dbReference>
<evidence type="ECO:0000313" key="9">
    <source>
        <dbReference type="Proteomes" id="UP000033632"/>
    </source>
</evidence>
<comment type="subcellular location">
    <subcellularLocation>
        <location evidence="1">Cell membrane</location>
        <topology evidence="1">Multi-pass membrane protein</topology>
    </subcellularLocation>
</comment>
<feature type="domain" description="Major facilitator superfamily (MFS) profile" evidence="7">
    <location>
        <begin position="4"/>
        <end position="382"/>
    </location>
</feature>
<dbReference type="EMBL" id="JZEX01000053">
    <property type="protein sequence ID" value="KKB13005.1"/>
    <property type="molecule type" value="Genomic_DNA"/>
</dbReference>
<keyword evidence="4 6" id="KW-1133">Transmembrane helix</keyword>
<evidence type="ECO:0000256" key="1">
    <source>
        <dbReference type="ARBA" id="ARBA00004651"/>
    </source>
</evidence>
<name>A0A0F5FWQ2_9HYPH</name>
<accession>A0A0F5FWQ2</accession>
<organism evidence="8 9">
    <name type="scientific">Devosia geojensis</name>
    <dbReference type="NCBI Taxonomy" id="443610"/>
    <lineage>
        <taxon>Bacteria</taxon>
        <taxon>Pseudomonadati</taxon>
        <taxon>Pseudomonadota</taxon>
        <taxon>Alphaproteobacteria</taxon>
        <taxon>Hyphomicrobiales</taxon>
        <taxon>Devosiaceae</taxon>
        <taxon>Devosia</taxon>
    </lineage>
</organism>
<dbReference type="PATRIC" id="fig|443610.3.peg.3361"/>
<feature type="transmembrane region" description="Helical" evidence="6">
    <location>
        <begin position="265"/>
        <end position="283"/>
    </location>
</feature>
<comment type="caution">
    <text evidence="8">The sequence shown here is derived from an EMBL/GenBank/DDBJ whole genome shotgun (WGS) entry which is preliminary data.</text>
</comment>
<dbReference type="InterPro" id="IPR020846">
    <property type="entry name" value="MFS_dom"/>
</dbReference>
<dbReference type="PANTHER" id="PTHR43124:SF3">
    <property type="entry name" value="CHLORAMPHENICOL EFFLUX PUMP RV0191"/>
    <property type="match status" value="1"/>
</dbReference>
<feature type="transmembrane region" description="Helical" evidence="6">
    <location>
        <begin position="95"/>
        <end position="120"/>
    </location>
</feature>
<feature type="transmembrane region" description="Helical" evidence="6">
    <location>
        <begin position="127"/>
        <end position="146"/>
    </location>
</feature>
<dbReference type="AlphaFoldDB" id="A0A0F5FWQ2"/>